<evidence type="ECO:0000259" key="2">
    <source>
        <dbReference type="PROSITE" id="PS51464"/>
    </source>
</evidence>
<comment type="caution">
    <text evidence="3">The sequence shown here is derived from an EMBL/GenBank/DDBJ whole genome shotgun (WGS) entry which is preliminary data.</text>
</comment>
<dbReference type="EMBL" id="JACJID010000003">
    <property type="protein sequence ID" value="MBA8927129.1"/>
    <property type="molecule type" value="Genomic_DNA"/>
</dbReference>
<gene>
    <name evidence="3" type="ORF">BC739_004335</name>
</gene>
<dbReference type="Pfam" id="PF01380">
    <property type="entry name" value="SIS"/>
    <property type="match status" value="1"/>
</dbReference>
<dbReference type="RefSeq" id="WP_025355685.1">
    <property type="nucleotide sequence ID" value="NZ_BAAABQ010000057.1"/>
</dbReference>
<dbReference type="PROSITE" id="PS51464">
    <property type="entry name" value="SIS"/>
    <property type="match status" value="1"/>
</dbReference>
<dbReference type="CDD" id="cd05008">
    <property type="entry name" value="SIS_GlmS_GlmD_1"/>
    <property type="match status" value="1"/>
</dbReference>
<evidence type="ECO:0000313" key="3">
    <source>
        <dbReference type="EMBL" id="MBA8927129.1"/>
    </source>
</evidence>
<dbReference type="InterPro" id="IPR035466">
    <property type="entry name" value="GlmS/AgaS_SIS"/>
</dbReference>
<dbReference type="InterPro" id="IPR046348">
    <property type="entry name" value="SIS_dom_sf"/>
</dbReference>
<name>A0ABR6BKP2_9PSEU</name>
<dbReference type="Gene3D" id="3.40.50.10490">
    <property type="entry name" value="Glucose-6-phosphate isomerase like protein, domain 1"/>
    <property type="match status" value="2"/>
</dbReference>
<organism evidence="3 4">
    <name type="scientific">Kutzneria viridogrisea</name>
    <dbReference type="NCBI Taxonomy" id="47990"/>
    <lineage>
        <taxon>Bacteria</taxon>
        <taxon>Bacillati</taxon>
        <taxon>Actinomycetota</taxon>
        <taxon>Actinomycetes</taxon>
        <taxon>Pseudonocardiales</taxon>
        <taxon>Pseudonocardiaceae</taxon>
        <taxon>Kutzneria</taxon>
    </lineage>
</organism>
<dbReference type="InterPro" id="IPR035490">
    <property type="entry name" value="GlmS/FrlB_SIS"/>
</dbReference>
<keyword evidence="4" id="KW-1185">Reference proteome</keyword>
<proteinExistence type="predicted"/>
<sequence>MSHTNEEIASQPDCWRRALDIAATAPEALPLRGERVAVIGCGTSYYMAQSYAALREAAGQGETDAWPASELPGVRRRYDRVLALCRSGTTTEVLEALARVPAGTVTSVITATPGTPVYQTANHVLLLDFADEVSVVQTRFPTTQLVLLRAALGEDVSGLPALAEQALTEELPEGVLRARQITFLGTGWSTGIAHEAALKFRETSRGWTESYSAMEYRHGPVSIADHDTAVWVFGPAPEGLADQVLATGATLVLSTVDPIVDLIRAQRVAVRVAVAQGVNPDRPRGVTRSIILT</sequence>
<dbReference type="PANTHER" id="PTHR10937">
    <property type="entry name" value="GLUCOSAMINE--FRUCTOSE-6-PHOSPHATE AMINOTRANSFERASE, ISOMERIZING"/>
    <property type="match status" value="1"/>
</dbReference>
<dbReference type="Proteomes" id="UP000517916">
    <property type="component" value="Unassembled WGS sequence"/>
</dbReference>
<accession>A0ABR6BKP2</accession>
<dbReference type="CDD" id="cd05009">
    <property type="entry name" value="SIS_GlmS_GlmD_2"/>
    <property type="match status" value="1"/>
</dbReference>
<evidence type="ECO:0000256" key="1">
    <source>
        <dbReference type="ARBA" id="ARBA00022737"/>
    </source>
</evidence>
<dbReference type="SUPFAM" id="SSF53697">
    <property type="entry name" value="SIS domain"/>
    <property type="match status" value="1"/>
</dbReference>
<feature type="domain" description="SIS" evidence="2">
    <location>
        <begin position="26"/>
        <end position="162"/>
    </location>
</feature>
<reference evidence="3 4" key="1">
    <citation type="submission" date="2020-08" db="EMBL/GenBank/DDBJ databases">
        <title>Genomic Encyclopedia of Archaeal and Bacterial Type Strains, Phase II (KMG-II): from individual species to whole genera.</title>
        <authorList>
            <person name="Goeker M."/>
        </authorList>
    </citation>
    <scope>NUCLEOTIDE SEQUENCE [LARGE SCALE GENOMIC DNA]</scope>
    <source>
        <strain evidence="3 4">DSM 43850</strain>
    </source>
</reference>
<keyword evidence="1" id="KW-0677">Repeat</keyword>
<dbReference type="InterPro" id="IPR001347">
    <property type="entry name" value="SIS_dom"/>
</dbReference>
<evidence type="ECO:0000313" key="4">
    <source>
        <dbReference type="Proteomes" id="UP000517916"/>
    </source>
</evidence>
<protein>
    <submittedName>
        <fullName evidence="3">Fructoselysine-6-P-deglycase FrlB-like protein</fullName>
    </submittedName>
</protein>